<dbReference type="InterPro" id="IPR056861">
    <property type="entry name" value="HMCN1-like_VWA"/>
</dbReference>
<dbReference type="InterPro" id="IPR036465">
    <property type="entry name" value="vWFA_dom_sf"/>
</dbReference>
<dbReference type="Pfam" id="PF25106">
    <property type="entry name" value="VWA_4"/>
    <property type="match status" value="1"/>
</dbReference>
<dbReference type="Gene3D" id="1.10.533.10">
    <property type="entry name" value="Death Domain, Fas"/>
    <property type="match status" value="1"/>
</dbReference>
<feature type="domain" description="VWFA" evidence="5">
    <location>
        <begin position="668"/>
        <end position="875"/>
    </location>
</feature>
<name>A0A3M6TPN9_POCDA</name>
<dbReference type="SUPFAM" id="SSF47986">
    <property type="entry name" value="DEATH domain"/>
    <property type="match status" value="1"/>
</dbReference>
<evidence type="ECO:0000256" key="2">
    <source>
        <dbReference type="ARBA" id="ARBA00022525"/>
    </source>
</evidence>
<organism evidence="6 7">
    <name type="scientific">Pocillopora damicornis</name>
    <name type="common">Cauliflower coral</name>
    <name type="synonym">Millepora damicornis</name>
    <dbReference type="NCBI Taxonomy" id="46731"/>
    <lineage>
        <taxon>Eukaryota</taxon>
        <taxon>Metazoa</taxon>
        <taxon>Cnidaria</taxon>
        <taxon>Anthozoa</taxon>
        <taxon>Hexacorallia</taxon>
        <taxon>Scleractinia</taxon>
        <taxon>Astrocoeniina</taxon>
        <taxon>Pocilloporidae</taxon>
        <taxon>Pocillopora</taxon>
    </lineage>
</organism>
<dbReference type="PANTHER" id="PTHR47763">
    <property type="entry name" value="ALPHA-PROTEIN KINASE VWKA"/>
    <property type="match status" value="1"/>
</dbReference>
<dbReference type="Proteomes" id="UP000275408">
    <property type="component" value="Unassembled WGS sequence"/>
</dbReference>
<dbReference type="GO" id="GO:0004674">
    <property type="term" value="F:protein serine/threonine kinase activity"/>
    <property type="evidence" value="ECO:0007669"/>
    <property type="project" value="TreeGrafter"/>
</dbReference>
<sequence length="1011" mass="113167">MVGYSILAVLAFASLFDDIGKVSQEKFRLWLFTKMVDDHWAARHDRNKVDLVFIVDCTGSMGLHIKQAQKHVRSIAETVSRTAFNVKLGLVEYRDHPPQDNSFITKVHDFTHSVEEMKKWVDGMSARGGGDGPESVACALDAASKLNYRKDATKICVLIADAPPHGLGLEHDGFPDGCPTGNDPLQACRAMVEKGIVLYCVGCEPNILRYKDFFMGLAYITGGQYVPLSKAQGLSKVIINASLEEVAHENIMGYVEDFLNMALEEMKGKKQKVTVDDLAEKLQEHLNLRNVKSRQLQCNSAELQPPTPTAKRISGLKKLSQVQQFLEKDTPMDYRLFYMNNVTVEVTITEPAEVTKLLSERLLTKALGRQKIPVEHDEETGEITIEPFMSGASPAVASLPSLVIVARSMATHGTASRVVVSGKRLLNPFRTFLHRVSSEILEEDLKSLKFILADEIPEGILENCQKSTDLFSYMIKKCLIGENDLDFLAELFHCINRSDLAERVKVFISKSPSSLGMGSAPIAQVTRELPAMGKAMVRFMLSGNNIDQRATLQQLKIGICAALRIKNSDINFVKTEEEANNSACFTFQIPKNDGLLNSLRNDALQKEDWLCQCGIQAVRVGGDASYICLVQPLTHPPKDTQARLSQLLQAESGADLKWKDFVNKDNLDLIVVVERTKNRKFHTRLKTQLAHLVEMICVRDYNFRLALVCYQDHTFPVSNAITWWFTKEKDVMKSHIHYLNESRIPCSENGLADGLALVQDLATKEDSKSCRKDANRVCILLPSVNERTSLETYKCSHGHDVMKICRQLAENSVTLYTVGIMQPTTASPFGRNPLPEFFSGISLKTGGRYIQTQNIKQLPVIIMCAIKEDLSLERLIGTAHDIVLPHVIEKYGDVNVEELTKMLREELNRRSCLAKSIVLQNGVSVLRESELAQKLSYDEDLESACCTFREGVKRLQQAEMPTNGLPQDVDMEKVTSDLARITISKDQEITDDLSERLVRKVGHRAFYCTSS</sequence>
<dbReference type="Pfam" id="PF01335">
    <property type="entry name" value="DED"/>
    <property type="match status" value="1"/>
</dbReference>
<feature type="domain" description="DED" evidence="4">
    <location>
        <begin position="428"/>
        <end position="506"/>
    </location>
</feature>
<evidence type="ECO:0000259" key="5">
    <source>
        <dbReference type="PROSITE" id="PS50234"/>
    </source>
</evidence>
<dbReference type="SMART" id="SM00031">
    <property type="entry name" value="DED"/>
    <property type="match status" value="1"/>
</dbReference>
<proteinExistence type="predicted"/>
<dbReference type="GO" id="GO:0005737">
    <property type="term" value="C:cytoplasm"/>
    <property type="evidence" value="ECO:0007669"/>
    <property type="project" value="TreeGrafter"/>
</dbReference>
<feature type="domain" description="VWFA" evidence="5">
    <location>
        <begin position="50"/>
        <end position="255"/>
    </location>
</feature>
<dbReference type="InterPro" id="IPR002035">
    <property type="entry name" value="VWF_A"/>
</dbReference>
<dbReference type="SUPFAM" id="SSF53300">
    <property type="entry name" value="vWA-like"/>
    <property type="match status" value="2"/>
</dbReference>
<evidence type="ECO:0000259" key="4">
    <source>
        <dbReference type="PROSITE" id="PS50168"/>
    </source>
</evidence>
<dbReference type="InterPro" id="IPR011029">
    <property type="entry name" value="DEATH-like_dom_sf"/>
</dbReference>
<comment type="subcellular location">
    <subcellularLocation>
        <location evidence="1">Secreted</location>
    </subcellularLocation>
</comment>
<dbReference type="InterPro" id="IPR001875">
    <property type="entry name" value="DED_dom"/>
</dbReference>
<dbReference type="OrthoDB" id="301415at2759"/>
<keyword evidence="7" id="KW-1185">Reference proteome</keyword>
<dbReference type="CDD" id="cd00045">
    <property type="entry name" value="DED"/>
    <property type="match status" value="1"/>
</dbReference>
<reference evidence="6 7" key="1">
    <citation type="journal article" date="2018" name="Sci. Rep.">
        <title>Comparative analysis of the Pocillopora damicornis genome highlights role of immune system in coral evolution.</title>
        <authorList>
            <person name="Cunning R."/>
            <person name="Bay R.A."/>
            <person name="Gillette P."/>
            <person name="Baker A.C."/>
            <person name="Traylor-Knowles N."/>
        </authorList>
    </citation>
    <scope>NUCLEOTIDE SEQUENCE [LARGE SCALE GENOMIC DNA]</scope>
    <source>
        <strain evidence="6">RSMAS</strain>
        <tissue evidence="6">Whole animal</tissue>
    </source>
</reference>
<accession>A0A3M6TPN9</accession>
<dbReference type="PANTHER" id="PTHR47763:SF1">
    <property type="entry name" value="DUF659 DOMAIN-CONTAINING PROTEIN"/>
    <property type="match status" value="1"/>
</dbReference>
<dbReference type="EMBL" id="RCHS01003225">
    <property type="protein sequence ID" value="RMX43316.1"/>
    <property type="molecule type" value="Genomic_DNA"/>
</dbReference>
<evidence type="ECO:0000256" key="1">
    <source>
        <dbReference type="ARBA" id="ARBA00004613"/>
    </source>
</evidence>
<evidence type="ECO:0000313" key="6">
    <source>
        <dbReference type="EMBL" id="RMX43316.1"/>
    </source>
</evidence>
<dbReference type="SMART" id="SM00327">
    <property type="entry name" value="VWA"/>
    <property type="match status" value="1"/>
</dbReference>
<dbReference type="AlphaFoldDB" id="A0A3M6TPN9"/>
<evidence type="ECO:0000313" key="7">
    <source>
        <dbReference type="Proteomes" id="UP000275408"/>
    </source>
</evidence>
<keyword evidence="2" id="KW-0964">Secreted</keyword>
<dbReference type="InterPro" id="IPR052969">
    <property type="entry name" value="Thr-specific_kinase-like"/>
</dbReference>
<dbReference type="PROSITE" id="PS50168">
    <property type="entry name" value="DED"/>
    <property type="match status" value="1"/>
</dbReference>
<evidence type="ECO:0000256" key="3">
    <source>
        <dbReference type="ARBA" id="ARBA00022729"/>
    </source>
</evidence>
<dbReference type="GO" id="GO:0042981">
    <property type="term" value="P:regulation of apoptotic process"/>
    <property type="evidence" value="ECO:0007669"/>
    <property type="project" value="InterPro"/>
</dbReference>
<dbReference type="PROSITE" id="PS50234">
    <property type="entry name" value="VWFA"/>
    <property type="match status" value="2"/>
</dbReference>
<gene>
    <name evidence="6" type="ORF">pdam_00014971</name>
</gene>
<dbReference type="Gene3D" id="3.40.50.410">
    <property type="entry name" value="von Willebrand factor, type A domain"/>
    <property type="match status" value="2"/>
</dbReference>
<protein>
    <recommendedName>
        <fullName evidence="8">VWFA domain-containing protein</fullName>
    </recommendedName>
</protein>
<evidence type="ECO:0008006" key="8">
    <source>
        <dbReference type="Google" id="ProtNLM"/>
    </source>
</evidence>
<keyword evidence="3" id="KW-0732">Signal</keyword>
<comment type="caution">
    <text evidence="6">The sequence shown here is derived from an EMBL/GenBank/DDBJ whole genome shotgun (WGS) entry which is preliminary data.</text>
</comment>